<comment type="similarity">
    <text evidence="3 11">Belongs to the universal ribosomal protein uL3 family.</text>
</comment>
<geneLocation type="plastid" evidence="13"/>
<dbReference type="AlphaFoldDB" id="A0A8F0F8Q5"/>
<evidence type="ECO:0000256" key="9">
    <source>
        <dbReference type="ARBA" id="ARBA00035213"/>
    </source>
</evidence>
<evidence type="ECO:0000256" key="12">
    <source>
        <dbReference type="SAM" id="MobiDB-lite"/>
    </source>
</evidence>
<dbReference type="PANTHER" id="PTHR11229:SF16">
    <property type="entry name" value="LARGE RIBOSOMAL SUBUNIT PROTEIN UL3C"/>
    <property type="match status" value="1"/>
</dbReference>
<name>A0A8F0F8Q5_9PHAE</name>
<evidence type="ECO:0000256" key="2">
    <source>
        <dbReference type="ARBA" id="ARBA00004229"/>
    </source>
</evidence>
<evidence type="ECO:0000256" key="5">
    <source>
        <dbReference type="ARBA" id="ARBA00022730"/>
    </source>
</evidence>
<dbReference type="GO" id="GO:0019843">
    <property type="term" value="F:rRNA binding"/>
    <property type="evidence" value="ECO:0007669"/>
    <property type="project" value="UniProtKB-KW"/>
</dbReference>
<dbReference type="FunFam" id="3.30.160.810:FF:000001">
    <property type="entry name" value="50S ribosomal protein L3"/>
    <property type="match status" value="1"/>
</dbReference>
<dbReference type="Pfam" id="PF00297">
    <property type="entry name" value="Ribosomal_L3"/>
    <property type="match status" value="1"/>
</dbReference>
<accession>A0A8F0F8Q5</accession>
<comment type="subunit">
    <text evidence="4">Part of the 50S ribosomal subunit.</text>
</comment>
<dbReference type="InterPro" id="IPR000597">
    <property type="entry name" value="Ribosomal_uL3"/>
</dbReference>
<dbReference type="GO" id="GO:0009507">
    <property type="term" value="C:chloroplast"/>
    <property type="evidence" value="ECO:0007669"/>
    <property type="project" value="UniProtKB-SubCell"/>
</dbReference>
<dbReference type="SUPFAM" id="SSF50447">
    <property type="entry name" value="Translation proteins"/>
    <property type="match status" value="1"/>
</dbReference>
<dbReference type="EMBL" id="MZ156030">
    <property type="protein sequence ID" value="QWK42146.1"/>
    <property type="molecule type" value="Genomic_DNA"/>
</dbReference>
<dbReference type="InterPro" id="IPR019926">
    <property type="entry name" value="Ribosomal_uL3_CS"/>
</dbReference>
<proteinExistence type="inferred from homology"/>
<feature type="compositionally biased region" description="Basic residues" evidence="12">
    <location>
        <begin position="112"/>
        <end position="130"/>
    </location>
</feature>
<dbReference type="PROSITE" id="PS00474">
    <property type="entry name" value="RIBOSOMAL_L3"/>
    <property type="match status" value="1"/>
</dbReference>
<organism evidence="13">
    <name type="scientific">Pseudochorda nagaii</name>
    <dbReference type="NCBI Taxonomy" id="74379"/>
    <lineage>
        <taxon>Eukaryota</taxon>
        <taxon>Sar</taxon>
        <taxon>Stramenopiles</taxon>
        <taxon>Ochrophyta</taxon>
        <taxon>PX clade</taxon>
        <taxon>Phaeophyceae</taxon>
        <taxon>Laminariales</taxon>
        <taxon>Pseudochordaceae</taxon>
        <taxon>Pseudochorda</taxon>
    </lineage>
</organism>
<evidence type="ECO:0000256" key="8">
    <source>
        <dbReference type="ARBA" id="ARBA00023274"/>
    </source>
</evidence>
<keyword evidence="7 11" id="KW-0689">Ribosomal protein</keyword>
<evidence type="ECO:0000313" key="13">
    <source>
        <dbReference type="EMBL" id="QWK42146.1"/>
    </source>
</evidence>
<dbReference type="InterPro" id="IPR009000">
    <property type="entry name" value="Transl_B-barrel_sf"/>
</dbReference>
<dbReference type="Gene3D" id="2.40.30.10">
    <property type="entry name" value="Translation factors"/>
    <property type="match status" value="1"/>
</dbReference>
<keyword evidence="6" id="KW-0694">RNA-binding</keyword>
<keyword evidence="5" id="KW-0699">rRNA-binding</keyword>
<protein>
    <recommendedName>
        <fullName evidence="9">Large ribosomal subunit protein uL3c</fullName>
    </recommendedName>
    <alternativeName>
        <fullName evidence="10">50S ribosomal protein L3, chloroplastic</fullName>
    </alternativeName>
</protein>
<dbReference type="GO" id="GO:0006412">
    <property type="term" value="P:translation"/>
    <property type="evidence" value="ECO:0007669"/>
    <property type="project" value="InterPro"/>
</dbReference>
<dbReference type="FunFam" id="2.40.30.10:FF:000065">
    <property type="entry name" value="50S ribosomal protein L3, chloroplastic"/>
    <property type="match status" value="1"/>
</dbReference>
<comment type="subcellular location">
    <subcellularLocation>
        <location evidence="2">Plastid</location>
        <location evidence="2">Chloroplast</location>
    </subcellularLocation>
</comment>
<evidence type="ECO:0000256" key="6">
    <source>
        <dbReference type="ARBA" id="ARBA00022884"/>
    </source>
</evidence>
<evidence type="ECO:0000256" key="11">
    <source>
        <dbReference type="RuleBase" id="RU003905"/>
    </source>
</evidence>
<gene>
    <name evidence="13" type="primary">rpl3</name>
</gene>
<dbReference type="GO" id="GO:0003735">
    <property type="term" value="F:structural constituent of ribosome"/>
    <property type="evidence" value="ECO:0007669"/>
    <property type="project" value="InterPro"/>
</dbReference>
<dbReference type="HAMAP" id="MF_01325_B">
    <property type="entry name" value="Ribosomal_uL3_B"/>
    <property type="match status" value="1"/>
</dbReference>
<evidence type="ECO:0000256" key="7">
    <source>
        <dbReference type="ARBA" id="ARBA00022980"/>
    </source>
</evidence>
<comment type="function">
    <text evidence="1">One of the primary rRNA binding proteins, it binds directly near the 3'-end of the 23S rRNA, where it nucleates assembly of the 50S subunit.</text>
</comment>
<evidence type="ECO:0000256" key="4">
    <source>
        <dbReference type="ARBA" id="ARBA00011838"/>
    </source>
</evidence>
<evidence type="ECO:0000256" key="1">
    <source>
        <dbReference type="ARBA" id="ARBA00002570"/>
    </source>
</evidence>
<evidence type="ECO:0000256" key="3">
    <source>
        <dbReference type="ARBA" id="ARBA00006540"/>
    </source>
</evidence>
<dbReference type="PANTHER" id="PTHR11229">
    <property type="entry name" value="50S RIBOSOMAL PROTEIN L3"/>
    <property type="match status" value="1"/>
</dbReference>
<keyword evidence="8 11" id="KW-0687">Ribonucleoprotein</keyword>
<sequence length="196" mass="21196">MTQVFDKNGLALPVTVVRVGPCFITQLKTEEINGYDAVQIGYSKGRSLNFKKAELGHLKKNGLPPLVHLCEYKVMDLEDYSLGQILTVNHFEIGQFVNVTGQSIGKGFSGNQKRHKFKRGPMTHGSKNHRAPGSIGPGTTPGRVFPGKLMAGQLGAKKITVSKLEILGIDLKQNLLILKGSVPGKPGNLLNIVPSN</sequence>
<feature type="region of interest" description="Disordered" evidence="12">
    <location>
        <begin position="108"/>
        <end position="140"/>
    </location>
</feature>
<reference evidence="13" key="1">
    <citation type="journal article" date="2021" name="Genome Biol. Evol.">
        <title>Genomic rearrangements and sequence evolution across brown algal organelles.</title>
        <authorList>
            <person name="Starko S."/>
            <person name="Bringloe T.T."/>
            <person name="Gomez M.S."/>
            <person name="Darby H."/>
            <person name="Graham S.W."/>
            <person name="Martone P.T."/>
        </authorList>
    </citation>
    <scope>NUCLEOTIDE SEQUENCE</scope>
</reference>
<keyword evidence="13" id="KW-0934">Plastid</keyword>
<dbReference type="NCBIfam" id="TIGR03625">
    <property type="entry name" value="L3_bact"/>
    <property type="match status" value="1"/>
</dbReference>
<dbReference type="InterPro" id="IPR019927">
    <property type="entry name" value="Ribosomal_uL3_bac/org-type"/>
</dbReference>
<dbReference type="Gene3D" id="3.30.160.810">
    <property type="match status" value="1"/>
</dbReference>
<dbReference type="GO" id="GO:0022625">
    <property type="term" value="C:cytosolic large ribosomal subunit"/>
    <property type="evidence" value="ECO:0007669"/>
    <property type="project" value="TreeGrafter"/>
</dbReference>
<evidence type="ECO:0000256" key="10">
    <source>
        <dbReference type="ARBA" id="ARBA00035503"/>
    </source>
</evidence>